<evidence type="ECO:0000313" key="4">
    <source>
        <dbReference type="Proteomes" id="UP000199459"/>
    </source>
</evidence>
<dbReference type="PANTHER" id="PTHR46268:SF6">
    <property type="entry name" value="UNIVERSAL STRESS PROTEIN UP12"/>
    <property type="match status" value="1"/>
</dbReference>
<evidence type="ECO:0000313" key="3">
    <source>
        <dbReference type="EMBL" id="SEM99296.1"/>
    </source>
</evidence>
<evidence type="ECO:0000259" key="2">
    <source>
        <dbReference type="Pfam" id="PF00582"/>
    </source>
</evidence>
<dbReference type="InterPro" id="IPR006015">
    <property type="entry name" value="Universal_stress_UspA"/>
</dbReference>
<dbReference type="InterPro" id="IPR014729">
    <property type="entry name" value="Rossmann-like_a/b/a_fold"/>
</dbReference>
<dbReference type="PRINTS" id="PR01438">
    <property type="entry name" value="UNVRSLSTRESS"/>
</dbReference>
<dbReference type="Pfam" id="PF00582">
    <property type="entry name" value="Usp"/>
    <property type="match status" value="1"/>
</dbReference>
<dbReference type="AlphaFoldDB" id="A0A1H8CWB0"/>
<dbReference type="Proteomes" id="UP000199459">
    <property type="component" value="Unassembled WGS sequence"/>
</dbReference>
<feature type="domain" description="UspA" evidence="2">
    <location>
        <begin position="1"/>
        <end position="136"/>
    </location>
</feature>
<organism evidence="3 4">
    <name type="scientific">Nitrosomonas marina</name>
    <dbReference type="NCBI Taxonomy" id="917"/>
    <lineage>
        <taxon>Bacteria</taxon>
        <taxon>Pseudomonadati</taxon>
        <taxon>Pseudomonadota</taxon>
        <taxon>Betaproteobacteria</taxon>
        <taxon>Nitrosomonadales</taxon>
        <taxon>Nitrosomonadaceae</taxon>
        <taxon>Nitrosomonas</taxon>
    </lineage>
</organism>
<dbReference type="PANTHER" id="PTHR46268">
    <property type="entry name" value="STRESS RESPONSE PROTEIN NHAX"/>
    <property type="match status" value="1"/>
</dbReference>
<reference evidence="3 4" key="1">
    <citation type="submission" date="2016-10" db="EMBL/GenBank/DDBJ databases">
        <authorList>
            <person name="de Groot N.N."/>
        </authorList>
    </citation>
    <scope>NUCLEOTIDE SEQUENCE [LARGE SCALE GENOMIC DNA]</scope>
    <source>
        <strain evidence="3 4">Nm22</strain>
    </source>
</reference>
<evidence type="ECO:0000256" key="1">
    <source>
        <dbReference type="ARBA" id="ARBA00008791"/>
    </source>
</evidence>
<comment type="similarity">
    <text evidence="1">Belongs to the universal stress protein A family.</text>
</comment>
<dbReference type="SUPFAM" id="SSF52402">
    <property type="entry name" value="Adenine nucleotide alpha hydrolases-like"/>
    <property type="match status" value="1"/>
</dbReference>
<dbReference type="STRING" id="917.SAMN05216326_1404"/>
<dbReference type="CDD" id="cd00293">
    <property type="entry name" value="USP-like"/>
    <property type="match status" value="1"/>
</dbReference>
<gene>
    <name evidence="3" type="ORF">SAMN05216325_105164</name>
</gene>
<proteinExistence type="inferred from homology"/>
<protein>
    <submittedName>
        <fullName evidence="3">Nucleotide-binding universal stress protein, UspA family</fullName>
    </submittedName>
</protein>
<sequence>MYKKIVVAVDGSETAQRALVEAENIAKTYNAALRIVHAIVLTMGGDLEADKKTGQGIIDDAKSTVNLPNVETQLLISESGFGLIGIIETIAAAVADWDADLVVVGTANRRGLKRFLIGSVAEQLITQVDASILLVRPTKA</sequence>
<dbReference type="EMBL" id="FOCP01000005">
    <property type="protein sequence ID" value="SEM99296.1"/>
    <property type="molecule type" value="Genomic_DNA"/>
</dbReference>
<dbReference type="Gene3D" id="3.40.50.620">
    <property type="entry name" value="HUPs"/>
    <property type="match status" value="1"/>
</dbReference>
<name>A0A1H8CWB0_9PROT</name>
<accession>A0A1H8CWB0</accession>
<dbReference type="RefSeq" id="WP_177167680.1">
    <property type="nucleotide sequence ID" value="NZ_FOCP01000005.1"/>
</dbReference>
<dbReference type="InterPro" id="IPR006016">
    <property type="entry name" value="UspA"/>
</dbReference>